<protein>
    <submittedName>
        <fullName evidence="1">Uncharacterized protein</fullName>
    </submittedName>
</protein>
<proteinExistence type="predicted"/>
<comment type="caution">
    <text evidence="1">The sequence shown here is derived from an EMBL/GenBank/DDBJ whole genome shotgun (WGS) entry which is preliminary data.</text>
</comment>
<organism evidence="1 2">
    <name type="scientific">Larsenimonas suaedae</name>
    <dbReference type="NCBI Taxonomy" id="1851019"/>
    <lineage>
        <taxon>Bacteria</taxon>
        <taxon>Pseudomonadati</taxon>
        <taxon>Pseudomonadota</taxon>
        <taxon>Gammaproteobacteria</taxon>
        <taxon>Oceanospirillales</taxon>
        <taxon>Halomonadaceae</taxon>
        <taxon>Larsenimonas</taxon>
    </lineage>
</organism>
<reference evidence="1 2" key="1">
    <citation type="submission" date="2023-04" db="EMBL/GenBank/DDBJ databases">
        <title>A long-awaited taxogenomic arrangement of the family Halomonadaceae.</title>
        <authorList>
            <person name="De La Haba R."/>
            <person name="Chuvochina M."/>
            <person name="Wittouck S."/>
            <person name="Arahal D.R."/>
            <person name="Sanchez-Porro C."/>
            <person name="Hugenholtz P."/>
            <person name="Ventosa A."/>
        </authorList>
    </citation>
    <scope>NUCLEOTIDE SEQUENCE [LARGE SCALE GENOMIC DNA]</scope>
    <source>
        <strain evidence="1 2">DSM 22428</strain>
    </source>
</reference>
<gene>
    <name evidence="1" type="ORF">QC825_14645</name>
</gene>
<dbReference type="EMBL" id="JARWAO010000010">
    <property type="protein sequence ID" value="MDR5897307.1"/>
    <property type="molecule type" value="Genomic_DNA"/>
</dbReference>
<evidence type="ECO:0000313" key="1">
    <source>
        <dbReference type="EMBL" id="MDR5897307.1"/>
    </source>
</evidence>
<keyword evidence="2" id="KW-1185">Reference proteome</keyword>
<sequence>MTTFTPLDLIKSHAKKVKNEKVKHSKALEKIAMCNDFNDFHELQTVNESNQKDPRLLKAAFGISDLTQVLEENDHLLAELEILVEDQLSEFIASTNASGFFIDGLTVHDFSFGGRFGLVILEISFDYTGEPIPDKVFSATKLHVTSASLLLIFTDGVWTFDDEPLDIKNAESDQEIDWKQQEYFDEYGDSSRIEEIIAEELGITLEEAQELSDLEIHARETSDGLVVGYYIDMNDLENNVSKPLKKKLELNHSWPMIEFRSHIFDTEQSQYIDWP</sequence>
<name>A0ABU1GZ28_9GAMM</name>
<evidence type="ECO:0000313" key="2">
    <source>
        <dbReference type="Proteomes" id="UP001269375"/>
    </source>
</evidence>
<dbReference type="RefSeq" id="WP_251595601.1">
    <property type="nucleotide sequence ID" value="NZ_JAMLJI010000006.1"/>
</dbReference>
<dbReference type="Proteomes" id="UP001269375">
    <property type="component" value="Unassembled WGS sequence"/>
</dbReference>
<accession>A0ABU1GZ28</accession>